<accession>A0AAD2PVH7</accession>
<dbReference type="InterPro" id="IPR051832">
    <property type="entry name" value="mTOR-Rac_regulators"/>
</dbReference>
<comment type="caution">
    <text evidence="3">The sequence shown here is derived from an EMBL/GenBank/DDBJ whole genome shotgun (WGS) entry which is preliminary data.</text>
</comment>
<dbReference type="SMART" id="SM00049">
    <property type="entry name" value="DEP"/>
    <property type="match status" value="2"/>
</dbReference>
<dbReference type="PANTHER" id="PTHR22829">
    <property type="entry name" value="DEP DOMAIN PROTEIN"/>
    <property type="match status" value="1"/>
</dbReference>
<dbReference type="PROSITE" id="PS50186">
    <property type="entry name" value="DEP"/>
    <property type="match status" value="2"/>
</dbReference>
<protein>
    <recommendedName>
        <fullName evidence="2">DEP domain-containing protein</fullName>
    </recommendedName>
</protein>
<dbReference type="Proteomes" id="UP001295423">
    <property type="component" value="Unassembled WGS sequence"/>
</dbReference>
<dbReference type="CDD" id="cd04371">
    <property type="entry name" value="DEP"/>
    <property type="match status" value="2"/>
</dbReference>
<evidence type="ECO:0000256" key="1">
    <source>
        <dbReference type="SAM" id="MobiDB-lite"/>
    </source>
</evidence>
<dbReference type="PANTHER" id="PTHR22829:SF16">
    <property type="entry name" value="PH DOMAIN-CONTAINING PROTEIN"/>
    <property type="match status" value="1"/>
</dbReference>
<dbReference type="InterPro" id="IPR036390">
    <property type="entry name" value="WH_DNA-bd_sf"/>
</dbReference>
<dbReference type="SUPFAM" id="SSF46785">
    <property type="entry name" value="Winged helix' DNA-binding domain"/>
    <property type="match status" value="2"/>
</dbReference>
<dbReference type="GO" id="GO:0023051">
    <property type="term" value="P:regulation of signaling"/>
    <property type="evidence" value="ECO:0007669"/>
    <property type="project" value="TreeGrafter"/>
</dbReference>
<feature type="compositionally biased region" description="Polar residues" evidence="1">
    <location>
        <begin position="137"/>
        <end position="158"/>
    </location>
</feature>
<dbReference type="AlphaFoldDB" id="A0AAD2PVH7"/>
<feature type="domain" description="DEP" evidence="2">
    <location>
        <begin position="379"/>
        <end position="454"/>
    </location>
</feature>
<evidence type="ECO:0000259" key="2">
    <source>
        <dbReference type="PROSITE" id="PS50186"/>
    </source>
</evidence>
<gene>
    <name evidence="3" type="ORF">CYCCA115_LOCUS15712</name>
</gene>
<dbReference type="InterPro" id="IPR000591">
    <property type="entry name" value="DEP_dom"/>
</dbReference>
<dbReference type="GO" id="GO:0035556">
    <property type="term" value="P:intracellular signal transduction"/>
    <property type="evidence" value="ECO:0007669"/>
    <property type="project" value="InterPro"/>
</dbReference>
<feature type="region of interest" description="Disordered" evidence="1">
    <location>
        <begin position="137"/>
        <end position="237"/>
    </location>
</feature>
<evidence type="ECO:0000313" key="4">
    <source>
        <dbReference type="Proteomes" id="UP001295423"/>
    </source>
</evidence>
<dbReference type="Gene3D" id="1.10.10.10">
    <property type="entry name" value="Winged helix-like DNA-binding domain superfamily/Winged helix DNA-binding domain"/>
    <property type="match status" value="2"/>
</dbReference>
<organism evidence="3 4">
    <name type="scientific">Cylindrotheca closterium</name>
    <dbReference type="NCBI Taxonomy" id="2856"/>
    <lineage>
        <taxon>Eukaryota</taxon>
        <taxon>Sar</taxon>
        <taxon>Stramenopiles</taxon>
        <taxon>Ochrophyta</taxon>
        <taxon>Bacillariophyta</taxon>
        <taxon>Bacillariophyceae</taxon>
        <taxon>Bacillariophycidae</taxon>
        <taxon>Bacillariales</taxon>
        <taxon>Bacillariaceae</taxon>
        <taxon>Cylindrotheca</taxon>
    </lineage>
</organism>
<sequence length="641" mass="72274">MHLHGSSTTMIIEDSKICHHAITVSDTPIHTDVSKRSSAPDQFDGLDGNPFFESHNRNHDSRPIVPVRRFSKHNSETAKDVLVRPSFLADLLQFDESIQDDFDDENTMESSSVVSDITNPTVFLSVERTESMYSVDTYSSETCTPETQYHRLSSSSGSKDLPPQPVARELTISSQDFEPSDENAPTSPPPMPPAPRPFSPAQNISPPSQASPTTGDRDEVPDNDIPPRPFSRRLTESHTIEDLALDADLDLDDSSTGSSIVNPTNPKQLPSALTRLAIEFLQGVTVGTNYYRLKKYDDTFVGRDAVDFILEKGFACCREDAVFLGQRLQKELNLFYHVSWDHSLKDGNYFYRFTDVTEKCVSEHPRISSLELLKIAEAFERDVKVSSHFHHFVMYKRTFIGSQAVDYLVNSGLARCRNHAVFLGQRLLEDFNLFHHVTHSHQFKDEHIFYRFSRRCECDSSSTTSDDASSTSMGSLLMALQKRSTGSNEMKPMHMYSSSLRRTPLRSSLRLAHSSSKLKQEGRAVTFGSVEERVYERTLEMHPATRSGPSIGLGWKYENKASVPLGSEPAKATSRNRKDFLLSSNTRKSLLCEWGHSKMEMFLASRVNEKVREQRKRSLNNITVKTLDTTAATPCRLTSFT</sequence>
<dbReference type="EMBL" id="CAKOGP040001881">
    <property type="protein sequence ID" value="CAJ1955355.1"/>
    <property type="molecule type" value="Genomic_DNA"/>
</dbReference>
<dbReference type="Pfam" id="PF00610">
    <property type="entry name" value="DEP"/>
    <property type="match status" value="2"/>
</dbReference>
<dbReference type="InterPro" id="IPR036388">
    <property type="entry name" value="WH-like_DNA-bd_sf"/>
</dbReference>
<feature type="domain" description="DEP" evidence="2">
    <location>
        <begin position="280"/>
        <end position="355"/>
    </location>
</feature>
<feature type="compositionally biased region" description="Pro residues" evidence="1">
    <location>
        <begin position="186"/>
        <end position="198"/>
    </location>
</feature>
<keyword evidence="4" id="KW-1185">Reference proteome</keyword>
<feature type="compositionally biased region" description="Polar residues" evidence="1">
    <location>
        <begin position="202"/>
        <end position="214"/>
    </location>
</feature>
<evidence type="ECO:0000313" key="3">
    <source>
        <dbReference type="EMBL" id="CAJ1955355.1"/>
    </source>
</evidence>
<proteinExistence type="predicted"/>
<reference evidence="3" key="1">
    <citation type="submission" date="2023-08" db="EMBL/GenBank/DDBJ databases">
        <authorList>
            <person name="Audoor S."/>
            <person name="Bilcke G."/>
        </authorList>
    </citation>
    <scope>NUCLEOTIDE SEQUENCE</scope>
</reference>
<name>A0AAD2PVH7_9STRA</name>